<comment type="subcellular location">
    <subcellularLocation>
        <location evidence="1">Nucleus</location>
    </subcellularLocation>
</comment>
<dbReference type="AlphaFoldDB" id="A0A9Q0MA42"/>
<dbReference type="Pfam" id="PF03735">
    <property type="entry name" value="ENT"/>
    <property type="match status" value="1"/>
</dbReference>
<feature type="compositionally biased region" description="Polar residues" evidence="3">
    <location>
        <begin position="191"/>
        <end position="202"/>
    </location>
</feature>
<evidence type="ECO:0000313" key="5">
    <source>
        <dbReference type="EMBL" id="KAJ6222091.1"/>
    </source>
</evidence>
<feature type="compositionally biased region" description="Polar residues" evidence="3">
    <location>
        <begin position="153"/>
        <end position="169"/>
    </location>
</feature>
<feature type="compositionally biased region" description="Low complexity" evidence="3">
    <location>
        <begin position="238"/>
        <end position="258"/>
    </location>
</feature>
<feature type="compositionally biased region" description="Low complexity" evidence="3">
    <location>
        <begin position="175"/>
        <end position="190"/>
    </location>
</feature>
<dbReference type="GO" id="GO:0006355">
    <property type="term" value="P:regulation of DNA-templated transcription"/>
    <property type="evidence" value="ECO:0007669"/>
    <property type="project" value="InterPro"/>
</dbReference>
<dbReference type="PANTHER" id="PTHR16500">
    <property type="entry name" value="BRCA2-INTERACTING TRANSCRIPTIONAL REPRESSOR EMSY"/>
    <property type="match status" value="1"/>
</dbReference>
<dbReference type="PROSITE" id="PS51138">
    <property type="entry name" value="ENT"/>
    <property type="match status" value="1"/>
</dbReference>
<feature type="domain" description="ENT" evidence="4">
    <location>
        <begin position="1"/>
        <end position="83"/>
    </location>
</feature>
<reference evidence="5" key="1">
    <citation type="submission" date="2022-12" db="EMBL/GenBank/DDBJ databases">
        <title>Genome assemblies of Blomia tropicalis.</title>
        <authorList>
            <person name="Cui Y."/>
        </authorList>
    </citation>
    <scope>NUCLEOTIDE SEQUENCE</scope>
    <source>
        <tissue evidence="5">Adult mites</tissue>
    </source>
</reference>
<dbReference type="InterPro" id="IPR005491">
    <property type="entry name" value="ENT_dom"/>
</dbReference>
<name>A0A9Q0MA42_BLOTA</name>
<dbReference type="InterPro" id="IPR036142">
    <property type="entry name" value="ENT_dom-like_sf"/>
</dbReference>
<protein>
    <recommendedName>
        <fullName evidence="4">ENT domain-containing protein</fullName>
    </recommendedName>
</protein>
<evidence type="ECO:0000256" key="2">
    <source>
        <dbReference type="ARBA" id="ARBA00023242"/>
    </source>
</evidence>
<dbReference type="GO" id="GO:0005654">
    <property type="term" value="C:nucleoplasm"/>
    <property type="evidence" value="ECO:0007669"/>
    <property type="project" value="TreeGrafter"/>
</dbReference>
<dbReference type="InterPro" id="IPR033482">
    <property type="entry name" value="EMSY"/>
</dbReference>
<dbReference type="SUPFAM" id="SSF158639">
    <property type="entry name" value="ENT-like"/>
    <property type="match status" value="1"/>
</dbReference>
<evidence type="ECO:0000313" key="6">
    <source>
        <dbReference type="Proteomes" id="UP001142055"/>
    </source>
</evidence>
<feature type="region of interest" description="Disordered" evidence="3">
    <location>
        <begin position="224"/>
        <end position="274"/>
    </location>
</feature>
<evidence type="ECO:0000256" key="3">
    <source>
        <dbReference type="SAM" id="MobiDB-lite"/>
    </source>
</evidence>
<keyword evidence="2" id="KW-0539">Nucleus</keyword>
<keyword evidence="6" id="KW-1185">Reference proteome</keyword>
<accession>A0A9Q0MA42</accession>
<organism evidence="5 6">
    <name type="scientific">Blomia tropicalis</name>
    <name type="common">Mite</name>
    <dbReference type="NCBI Taxonomy" id="40697"/>
    <lineage>
        <taxon>Eukaryota</taxon>
        <taxon>Metazoa</taxon>
        <taxon>Ecdysozoa</taxon>
        <taxon>Arthropoda</taxon>
        <taxon>Chelicerata</taxon>
        <taxon>Arachnida</taxon>
        <taxon>Acari</taxon>
        <taxon>Acariformes</taxon>
        <taxon>Sarcoptiformes</taxon>
        <taxon>Astigmata</taxon>
        <taxon>Glycyphagoidea</taxon>
        <taxon>Echimyopodidae</taxon>
        <taxon>Blomia</taxon>
    </lineage>
</organism>
<gene>
    <name evidence="5" type="ORF">RDWZM_000636</name>
</gene>
<feature type="region of interest" description="Disordered" evidence="3">
    <location>
        <begin position="140"/>
        <end position="202"/>
    </location>
</feature>
<dbReference type="PANTHER" id="PTHR16500:SF3">
    <property type="entry name" value="BRCA2-INTERACTING TRANSCRIPTIONAL REPRESSOR EMSY"/>
    <property type="match status" value="1"/>
</dbReference>
<proteinExistence type="predicted"/>
<dbReference type="EMBL" id="JAPWDV010000001">
    <property type="protein sequence ID" value="KAJ6222091.1"/>
    <property type="molecule type" value="Genomic_DNA"/>
</dbReference>
<evidence type="ECO:0000256" key="1">
    <source>
        <dbReference type="ARBA" id="ARBA00004123"/>
    </source>
</evidence>
<evidence type="ECO:0000259" key="4">
    <source>
        <dbReference type="PROSITE" id="PS51138"/>
    </source>
</evidence>
<dbReference type="Gene3D" id="1.10.1240.40">
    <property type="entry name" value="ENT domain"/>
    <property type="match status" value="1"/>
</dbReference>
<dbReference type="Proteomes" id="UP001142055">
    <property type="component" value="Chromosome 1"/>
</dbReference>
<dbReference type="SMART" id="SM01191">
    <property type="entry name" value="ENT"/>
    <property type="match status" value="1"/>
</dbReference>
<sequence>MKLRKYELEAYSAVVTAFRAQGDLDLERKKILRDLASVMSIPLERHRAEVNRAISDEKLDSISCQLFGSMNNQQWLIEAKRIIPRVCRSDNMVKFLNMVDKRDYAILNQSKQIGKSKSKVSSMPTVDKIIIKRSFIENDSQESKASKKGNPTYILTNVPTRRSNRNSKSFEIDSIDSTTSESSIISESSDLNSDNNKSAISSKSDIKQCKRKTFTKKCEHFPSKAIKSSESVEEKRCSTSVSYVSEPSTSYSSTTETTSIDHNEEDESKEASDKKQLSIYKIFETLMEDS</sequence>
<comment type="caution">
    <text evidence="5">The sequence shown here is derived from an EMBL/GenBank/DDBJ whole genome shotgun (WGS) entry which is preliminary data.</text>
</comment>